<dbReference type="AlphaFoldDB" id="A0AAN9Q8T8"/>
<reference evidence="1 2" key="1">
    <citation type="submission" date="2024-01" db="EMBL/GenBank/DDBJ databases">
        <title>The genomes of 5 underutilized Papilionoideae crops provide insights into root nodulation and disease resistanc.</title>
        <authorList>
            <person name="Jiang F."/>
        </authorList>
    </citation>
    <scope>NUCLEOTIDE SEQUENCE [LARGE SCALE GENOMIC DNA]</scope>
    <source>
        <strain evidence="1">LVBAO_FW01</strain>
        <tissue evidence="1">Leaves</tissue>
    </source>
</reference>
<accession>A0AAN9Q8T8</accession>
<comment type="caution">
    <text evidence="1">The sequence shown here is derived from an EMBL/GenBank/DDBJ whole genome shotgun (WGS) entry which is preliminary data.</text>
</comment>
<evidence type="ECO:0000313" key="1">
    <source>
        <dbReference type="EMBL" id="KAK7329165.1"/>
    </source>
</evidence>
<protein>
    <submittedName>
        <fullName evidence="1">Uncharacterized protein</fullName>
    </submittedName>
</protein>
<organism evidence="1 2">
    <name type="scientific">Canavalia gladiata</name>
    <name type="common">Sword bean</name>
    <name type="synonym">Dolichos gladiatus</name>
    <dbReference type="NCBI Taxonomy" id="3824"/>
    <lineage>
        <taxon>Eukaryota</taxon>
        <taxon>Viridiplantae</taxon>
        <taxon>Streptophyta</taxon>
        <taxon>Embryophyta</taxon>
        <taxon>Tracheophyta</taxon>
        <taxon>Spermatophyta</taxon>
        <taxon>Magnoliopsida</taxon>
        <taxon>eudicotyledons</taxon>
        <taxon>Gunneridae</taxon>
        <taxon>Pentapetalae</taxon>
        <taxon>rosids</taxon>
        <taxon>fabids</taxon>
        <taxon>Fabales</taxon>
        <taxon>Fabaceae</taxon>
        <taxon>Papilionoideae</taxon>
        <taxon>50 kb inversion clade</taxon>
        <taxon>NPAAA clade</taxon>
        <taxon>indigoferoid/millettioid clade</taxon>
        <taxon>Phaseoleae</taxon>
        <taxon>Canavalia</taxon>
    </lineage>
</organism>
<keyword evidence="2" id="KW-1185">Reference proteome</keyword>
<evidence type="ECO:0000313" key="2">
    <source>
        <dbReference type="Proteomes" id="UP001367508"/>
    </source>
</evidence>
<dbReference type="EMBL" id="JAYMYQ010000005">
    <property type="protein sequence ID" value="KAK7329165.1"/>
    <property type="molecule type" value="Genomic_DNA"/>
</dbReference>
<name>A0AAN9Q8T8_CANGL</name>
<gene>
    <name evidence="1" type="ORF">VNO77_23314</name>
</gene>
<sequence length="133" mass="14914">MLWFLSDSKSLEIIHESSQKIHISARLPDLRIAHLCISIEVSVMLLHHESKSKEIAFLTKLKHTDPRPNAKPIKVLTREKTRQISIELIKIDECKKTKALGIDVVPVLIGLVPDLLLSKSTNGSLRISIHPGC</sequence>
<proteinExistence type="predicted"/>
<dbReference type="Proteomes" id="UP001367508">
    <property type="component" value="Unassembled WGS sequence"/>
</dbReference>